<keyword evidence="2" id="KW-1185">Reference proteome</keyword>
<evidence type="ECO:0000313" key="1">
    <source>
        <dbReference type="EMBL" id="XRI74644.1"/>
    </source>
</evidence>
<dbReference type="EMBL" id="CP127526">
    <property type="protein sequence ID" value="XRI74644.1"/>
    <property type="molecule type" value="Genomic_DNA"/>
</dbReference>
<sequence length="94" mass="10657">MAYFNVRSQFAEAGISSQERTAIITRKVRAMTDEELANAGQPRDKRRPGLGLRPMSVSLPSDVLERIERLKGNNWSLSALVDHLLEESLHDPRR</sequence>
<organism evidence="1 2">
    <name type="scientific">Acidithiobacillus montserratensis</name>
    <dbReference type="NCBI Taxonomy" id="2729135"/>
    <lineage>
        <taxon>Bacteria</taxon>
        <taxon>Pseudomonadati</taxon>
        <taxon>Pseudomonadota</taxon>
        <taxon>Acidithiobacillia</taxon>
        <taxon>Acidithiobacillales</taxon>
        <taxon>Acidithiobacillaceae</taxon>
        <taxon>Acidithiobacillus</taxon>
    </lineage>
</organism>
<dbReference type="Proteomes" id="UP001195965">
    <property type="component" value="Chromosome"/>
</dbReference>
<protein>
    <submittedName>
        <fullName evidence="1">Uncharacterized protein</fullName>
    </submittedName>
</protein>
<reference evidence="1 2" key="1">
    <citation type="journal article" date="2021" name="ISME J.">
        <title>Genomic evolution of the class Acidithiobacillia: deep-branching Proteobacteria living in extreme acidic conditions.</title>
        <authorList>
            <person name="Moya-Beltran A."/>
            <person name="Beard S."/>
            <person name="Rojas-Villalobos C."/>
            <person name="Issotta F."/>
            <person name="Gallardo Y."/>
            <person name="Ulloa R."/>
            <person name="Giaveno A."/>
            <person name="Degli Esposti M."/>
            <person name="Johnson D.B."/>
            <person name="Quatrini R."/>
        </authorList>
    </citation>
    <scope>NUCLEOTIDE SEQUENCE [LARGE SCALE GENOMIC DNA]</scope>
    <source>
        <strain evidence="1 2">GG1-14</strain>
    </source>
</reference>
<gene>
    <name evidence="1" type="ORF">HHS34_005480</name>
</gene>
<name>A0ACD5HID5_9PROT</name>
<proteinExistence type="predicted"/>
<evidence type="ECO:0000313" key="2">
    <source>
        <dbReference type="Proteomes" id="UP001195965"/>
    </source>
</evidence>
<accession>A0ACD5HID5</accession>